<evidence type="ECO:0000256" key="2">
    <source>
        <dbReference type="ARBA" id="ARBA00022475"/>
    </source>
</evidence>
<feature type="transmembrane region" description="Helical" evidence="7">
    <location>
        <begin position="111"/>
        <end position="130"/>
    </location>
</feature>
<dbReference type="Proteomes" id="UP000602087">
    <property type="component" value="Unassembled WGS sequence"/>
</dbReference>
<evidence type="ECO:0000256" key="3">
    <source>
        <dbReference type="ARBA" id="ARBA00022692"/>
    </source>
</evidence>
<organism evidence="9 10">
    <name type="scientific">Sanguibacter suaedae</name>
    <dbReference type="NCBI Taxonomy" id="2795737"/>
    <lineage>
        <taxon>Bacteria</taxon>
        <taxon>Bacillati</taxon>
        <taxon>Actinomycetota</taxon>
        <taxon>Actinomycetes</taxon>
        <taxon>Micrococcales</taxon>
        <taxon>Sanguibacteraceae</taxon>
        <taxon>Sanguibacter</taxon>
    </lineage>
</organism>
<evidence type="ECO:0000313" key="10">
    <source>
        <dbReference type="Proteomes" id="UP000602087"/>
    </source>
</evidence>
<evidence type="ECO:0000313" key="9">
    <source>
        <dbReference type="EMBL" id="MBI9114284.1"/>
    </source>
</evidence>
<evidence type="ECO:0000259" key="8">
    <source>
        <dbReference type="Pfam" id="PF06271"/>
    </source>
</evidence>
<feature type="region of interest" description="Disordered" evidence="6">
    <location>
        <begin position="1"/>
        <end position="27"/>
    </location>
</feature>
<name>A0A934MCY0_9MICO</name>
<feature type="transmembrane region" description="Helical" evidence="7">
    <location>
        <begin position="46"/>
        <end position="64"/>
    </location>
</feature>
<dbReference type="Pfam" id="PF06271">
    <property type="entry name" value="RDD"/>
    <property type="match status" value="1"/>
</dbReference>
<comment type="subcellular location">
    <subcellularLocation>
        <location evidence="1">Cell membrane</location>
        <topology evidence="1">Multi-pass membrane protein</topology>
    </subcellularLocation>
</comment>
<dbReference type="EMBL" id="JAEINH010000003">
    <property type="protein sequence ID" value="MBI9114284.1"/>
    <property type="molecule type" value="Genomic_DNA"/>
</dbReference>
<keyword evidence="3 7" id="KW-0812">Transmembrane</keyword>
<evidence type="ECO:0000256" key="6">
    <source>
        <dbReference type="SAM" id="MobiDB-lite"/>
    </source>
</evidence>
<keyword evidence="4 7" id="KW-1133">Transmembrane helix</keyword>
<dbReference type="PIRSF" id="PIRSF021697">
    <property type="entry name" value="UCP021697"/>
    <property type="match status" value="1"/>
</dbReference>
<gene>
    <name evidence="9" type="ORF">JAV76_04550</name>
</gene>
<keyword evidence="10" id="KW-1185">Reference proteome</keyword>
<reference evidence="9" key="1">
    <citation type="submission" date="2020-12" db="EMBL/GenBank/DDBJ databases">
        <title>Sanguibacter suaedae sp. nov., isolated from Suaeda aralocaspica.</title>
        <authorList>
            <person name="Ma Q."/>
        </authorList>
    </citation>
    <scope>NUCLEOTIDE SEQUENCE</scope>
    <source>
        <strain evidence="9">YZGR15</strain>
    </source>
</reference>
<keyword evidence="5 7" id="KW-0472">Membrane</keyword>
<sequence length="149" mass="15917">MASREDMGSWLDGSPQGAGDGRSSRDDRLRLPATGSGSFAPVGRRVGALVVDWFLSMAVSLLLFDSAPMATLAVFAVENLVLVSSTGYTVGHRLFGLRVRPEDERAPVVGLLRGAIRTVLLCLVIPAAIWDADGRGMHDRAARTIIVRS</sequence>
<feature type="domain" description="RDD" evidence="8">
    <location>
        <begin position="69"/>
        <end position="142"/>
    </location>
</feature>
<dbReference type="RefSeq" id="WP_198732847.1">
    <property type="nucleotide sequence ID" value="NZ_JAEINH010000003.1"/>
</dbReference>
<dbReference type="InterPro" id="IPR016795">
    <property type="entry name" value="UCP021697"/>
</dbReference>
<dbReference type="PANTHER" id="PTHR36115">
    <property type="entry name" value="PROLINE-RICH ANTIGEN HOMOLOG-RELATED"/>
    <property type="match status" value="1"/>
</dbReference>
<dbReference type="InterPro" id="IPR051791">
    <property type="entry name" value="Pra-immunoreactive"/>
</dbReference>
<dbReference type="GO" id="GO:0005886">
    <property type="term" value="C:plasma membrane"/>
    <property type="evidence" value="ECO:0007669"/>
    <property type="project" value="UniProtKB-SubCell"/>
</dbReference>
<comment type="caution">
    <text evidence="9">The sequence shown here is derived from an EMBL/GenBank/DDBJ whole genome shotgun (WGS) entry which is preliminary data.</text>
</comment>
<evidence type="ECO:0000256" key="4">
    <source>
        <dbReference type="ARBA" id="ARBA00022989"/>
    </source>
</evidence>
<dbReference type="PANTHER" id="PTHR36115:SF6">
    <property type="entry name" value="PROLINE-RICH ANTIGEN HOMOLOG"/>
    <property type="match status" value="1"/>
</dbReference>
<dbReference type="AlphaFoldDB" id="A0A934MCY0"/>
<protein>
    <submittedName>
        <fullName evidence="9">RDD family protein</fullName>
    </submittedName>
</protein>
<evidence type="ECO:0000256" key="7">
    <source>
        <dbReference type="SAM" id="Phobius"/>
    </source>
</evidence>
<feature type="transmembrane region" description="Helical" evidence="7">
    <location>
        <begin position="70"/>
        <end position="90"/>
    </location>
</feature>
<evidence type="ECO:0000256" key="5">
    <source>
        <dbReference type="ARBA" id="ARBA00023136"/>
    </source>
</evidence>
<dbReference type="InterPro" id="IPR010432">
    <property type="entry name" value="RDD"/>
</dbReference>
<keyword evidence="2" id="KW-1003">Cell membrane</keyword>
<evidence type="ECO:0000256" key="1">
    <source>
        <dbReference type="ARBA" id="ARBA00004651"/>
    </source>
</evidence>
<proteinExistence type="predicted"/>
<accession>A0A934MCY0</accession>